<dbReference type="Pfam" id="PF00072">
    <property type="entry name" value="Response_reg"/>
    <property type="match status" value="1"/>
</dbReference>
<organism evidence="6 7">
    <name type="scientific">Prosthecobacter fluviatilis</name>
    <dbReference type="NCBI Taxonomy" id="445931"/>
    <lineage>
        <taxon>Bacteria</taxon>
        <taxon>Pseudomonadati</taxon>
        <taxon>Verrucomicrobiota</taxon>
        <taxon>Verrucomicrobiia</taxon>
        <taxon>Verrucomicrobiales</taxon>
        <taxon>Verrucomicrobiaceae</taxon>
        <taxon>Prosthecobacter</taxon>
    </lineage>
</organism>
<evidence type="ECO:0000313" key="6">
    <source>
        <dbReference type="EMBL" id="MFC5453790.1"/>
    </source>
</evidence>
<dbReference type="SMART" id="SM00448">
    <property type="entry name" value="REC"/>
    <property type="match status" value="1"/>
</dbReference>
<dbReference type="PRINTS" id="PR00038">
    <property type="entry name" value="HTHLUXR"/>
</dbReference>
<sequence>MKTNTPQAPIRIAIVDDHTMMREGWRLFIENAEDLAFAWMAGDASEAVRKVDEDTPDVLVVDISLPDRSGLELIKDLRLLRPKLPMIAISMHDEKLYAQRALKAGARGYVMKSAPQKVLEQALHRVASGGIAVSEEMSEEILKAFSSGNATESKDSISELSDREFEVFVLIGQGKNTGQIAEALRISTKTVDVHKMNIRAKLGMNETGELAYFAIRWAEGQKTN</sequence>
<feature type="modified residue" description="4-aspartylphosphate" evidence="3">
    <location>
        <position position="62"/>
    </location>
</feature>
<dbReference type="CDD" id="cd06170">
    <property type="entry name" value="LuxR_C_like"/>
    <property type="match status" value="1"/>
</dbReference>
<dbReference type="InterPro" id="IPR016032">
    <property type="entry name" value="Sig_transdc_resp-reg_C-effctor"/>
</dbReference>
<feature type="domain" description="HTH luxR-type" evidence="4">
    <location>
        <begin position="153"/>
        <end position="217"/>
    </location>
</feature>
<keyword evidence="1 3" id="KW-0597">Phosphoprotein</keyword>
<dbReference type="SUPFAM" id="SSF52172">
    <property type="entry name" value="CheY-like"/>
    <property type="match status" value="1"/>
</dbReference>
<dbReference type="InterPro" id="IPR000792">
    <property type="entry name" value="Tscrpt_reg_LuxR_C"/>
</dbReference>
<dbReference type="InterPro" id="IPR039420">
    <property type="entry name" value="WalR-like"/>
</dbReference>
<dbReference type="CDD" id="cd17535">
    <property type="entry name" value="REC_NarL-like"/>
    <property type="match status" value="1"/>
</dbReference>
<accession>A0ABW0KKM4</accession>
<dbReference type="PROSITE" id="PS00622">
    <property type="entry name" value="HTH_LUXR_1"/>
    <property type="match status" value="1"/>
</dbReference>
<gene>
    <name evidence="6" type="ORF">ACFQDI_02880</name>
</gene>
<keyword evidence="7" id="KW-1185">Reference proteome</keyword>
<dbReference type="InterPro" id="IPR011006">
    <property type="entry name" value="CheY-like_superfamily"/>
</dbReference>
<protein>
    <submittedName>
        <fullName evidence="6">Response regulator</fullName>
    </submittedName>
</protein>
<dbReference type="EMBL" id="JBHSMQ010000001">
    <property type="protein sequence ID" value="MFC5453790.1"/>
    <property type="molecule type" value="Genomic_DNA"/>
</dbReference>
<comment type="caution">
    <text evidence="6">The sequence shown here is derived from an EMBL/GenBank/DDBJ whole genome shotgun (WGS) entry which is preliminary data.</text>
</comment>
<evidence type="ECO:0000313" key="7">
    <source>
        <dbReference type="Proteomes" id="UP001596052"/>
    </source>
</evidence>
<evidence type="ECO:0000256" key="2">
    <source>
        <dbReference type="ARBA" id="ARBA00023125"/>
    </source>
</evidence>
<evidence type="ECO:0000259" key="5">
    <source>
        <dbReference type="PROSITE" id="PS50110"/>
    </source>
</evidence>
<dbReference type="InterPro" id="IPR058245">
    <property type="entry name" value="NreC/VraR/RcsB-like_REC"/>
</dbReference>
<reference evidence="7" key="1">
    <citation type="journal article" date="2019" name="Int. J. Syst. Evol. Microbiol.">
        <title>The Global Catalogue of Microorganisms (GCM) 10K type strain sequencing project: providing services to taxonomists for standard genome sequencing and annotation.</title>
        <authorList>
            <consortium name="The Broad Institute Genomics Platform"/>
            <consortium name="The Broad Institute Genome Sequencing Center for Infectious Disease"/>
            <person name="Wu L."/>
            <person name="Ma J."/>
        </authorList>
    </citation>
    <scope>NUCLEOTIDE SEQUENCE [LARGE SCALE GENOMIC DNA]</scope>
    <source>
        <strain evidence="7">CGMCC 4.1469</strain>
    </source>
</reference>
<dbReference type="InterPro" id="IPR001789">
    <property type="entry name" value="Sig_transdc_resp-reg_receiver"/>
</dbReference>
<dbReference type="RefSeq" id="WP_377163210.1">
    <property type="nucleotide sequence ID" value="NZ_JBHSMQ010000001.1"/>
</dbReference>
<proteinExistence type="predicted"/>
<evidence type="ECO:0000256" key="3">
    <source>
        <dbReference type="PROSITE-ProRule" id="PRU00169"/>
    </source>
</evidence>
<dbReference type="PROSITE" id="PS50110">
    <property type="entry name" value="RESPONSE_REGULATORY"/>
    <property type="match status" value="1"/>
</dbReference>
<dbReference type="SMART" id="SM00421">
    <property type="entry name" value="HTH_LUXR"/>
    <property type="match status" value="1"/>
</dbReference>
<dbReference type="Pfam" id="PF00196">
    <property type="entry name" value="GerE"/>
    <property type="match status" value="1"/>
</dbReference>
<evidence type="ECO:0000259" key="4">
    <source>
        <dbReference type="PROSITE" id="PS50043"/>
    </source>
</evidence>
<keyword evidence="2" id="KW-0238">DNA-binding</keyword>
<evidence type="ECO:0000256" key="1">
    <source>
        <dbReference type="ARBA" id="ARBA00022553"/>
    </source>
</evidence>
<dbReference type="PANTHER" id="PTHR43214">
    <property type="entry name" value="TWO-COMPONENT RESPONSE REGULATOR"/>
    <property type="match status" value="1"/>
</dbReference>
<feature type="domain" description="Response regulatory" evidence="5">
    <location>
        <begin position="11"/>
        <end position="127"/>
    </location>
</feature>
<dbReference type="PROSITE" id="PS50043">
    <property type="entry name" value="HTH_LUXR_2"/>
    <property type="match status" value="1"/>
</dbReference>
<dbReference type="Proteomes" id="UP001596052">
    <property type="component" value="Unassembled WGS sequence"/>
</dbReference>
<dbReference type="SUPFAM" id="SSF46894">
    <property type="entry name" value="C-terminal effector domain of the bipartite response regulators"/>
    <property type="match status" value="1"/>
</dbReference>
<name>A0ABW0KKM4_9BACT</name>
<dbReference type="Gene3D" id="3.40.50.2300">
    <property type="match status" value="1"/>
</dbReference>